<feature type="domain" description="BON" evidence="6">
    <location>
        <begin position="5"/>
        <end position="73"/>
    </location>
</feature>
<keyword evidence="4" id="KW-0574">Periplasm</keyword>
<dbReference type="Pfam" id="PF04972">
    <property type="entry name" value="BON"/>
    <property type="match status" value="3"/>
</dbReference>
<dbReference type="AlphaFoldDB" id="A0AAU7XSI2"/>
<evidence type="ECO:0000256" key="3">
    <source>
        <dbReference type="ARBA" id="ARBA00022737"/>
    </source>
</evidence>
<evidence type="ECO:0000256" key="4">
    <source>
        <dbReference type="ARBA" id="ARBA00022764"/>
    </source>
</evidence>
<name>A0AAU7XSI2_9GAMM</name>
<evidence type="ECO:0000259" key="6">
    <source>
        <dbReference type="PROSITE" id="PS50914"/>
    </source>
</evidence>
<gene>
    <name evidence="7" type="ORF">V8F66_09700</name>
</gene>
<dbReference type="PANTHER" id="PTHR34606:SF4">
    <property type="entry name" value="OUTER MEMBRANE LIPOPROTEIN DOLP"/>
    <property type="match status" value="1"/>
</dbReference>
<dbReference type="FunFam" id="3.30.1340.30:FF:000001">
    <property type="entry name" value="Molecular chaperone OsmY"/>
    <property type="match status" value="1"/>
</dbReference>
<dbReference type="EMBL" id="CP158484">
    <property type="protein sequence ID" value="XBY60724.1"/>
    <property type="molecule type" value="Genomic_DNA"/>
</dbReference>
<evidence type="ECO:0000256" key="5">
    <source>
        <dbReference type="ARBA" id="ARBA00070588"/>
    </source>
</evidence>
<evidence type="ECO:0000256" key="2">
    <source>
        <dbReference type="ARBA" id="ARBA00022729"/>
    </source>
</evidence>
<feature type="domain" description="BON" evidence="6">
    <location>
        <begin position="80"/>
        <end position="148"/>
    </location>
</feature>
<dbReference type="InterPro" id="IPR051686">
    <property type="entry name" value="Lipoprotein_DolP"/>
</dbReference>
<dbReference type="GO" id="GO:0042597">
    <property type="term" value="C:periplasmic space"/>
    <property type="evidence" value="ECO:0007669"/>
    <property type="project" value="UniProtKB-SubCell"/>
</dbReference>
<dbReference type="RefSeq" id="WP_246362407.1">
    <property type="nucleotide sequence ID" value="NZ_CP158484.1"/>
</dbReference>
<sequence length="217" mass="23872">MMPKSDSQIQKDVLAELEYEPTVRASNIGVEVNDGIVTLAGHVDSYAEKWHAEMAAQRVSGVKGVAVEMDVNLPGNNNRTDADIARAVKNTLEWNVYIPHDPLKIMVEDGWVTLTGEVPWEYQRRLAASSIRYLTGVTGVSNQIVLKPKPTAAAVKADIEASLKRRAIQDANAIKVEVHDHDVILSGKAHSIAEKDLIHHSAWSSPGVWKVIDDIRV</sequence>
<accession>A0AAU7XSI2</accession>
<keyword evidence="3" id="KW-0677">Repeat</keyword>
<dbReference type="InterPro" id="IPR007055">
    <property type="entry name" value="BON_dom"/>
</dbReference>
<dbReference type="InterPro" id="IPR014004">
    <property type="entry name" value="Transpt-assoc_nodulatn_dom_bac"/>
</dbReference>
<protein>
    <recommendedName>
        <fullName evidence="5">Osmotically-inducible protein Y</fullName>
    </recommendedName>
</protein>
<organism evidence="7">
    <name type="scientific">Vreelandella sp. SM1641</name>
    <dbReference type="NCBI Taxonomy" id="3126101"/>
    <lineage>
        <taxon>Bacteria</taxon>
        <taxon>Pseudomonadati</taxon>
        <taxon>Pseudomonadota</taxon>
        <taxon>Gammaproteobacteria</taxon>
        <taxon>Oceanospirillales</taxon>
        <taxon>Halomonadaceae</taxon>
        <taxon>Vreelandella</taxon>
    </lineage>
</organism>
<dbReference type="SMART" id="SM00749">
    <property type="entry name" value="BON"/>
    <property type="match status" value="3"/>
</dbReference>
<reference evidence="7" key="1">
    <citation type="submission" date="2024-02" db="EMBL/GenBank/DDBJ databases">
        <title>Complete genome sequence of Vreelandella sp. SM1641, a marine exopolysaccharide-producing bacterium isolated from deep-sea hydrothermal sediment of the southwest Indian Ocean.</title>
        <authorList>
            <person name="Zhu H."/>
            <person name="Sun M."/>
        </authorList>
    </citation>
    <scope>NUCLEOTIDE SEQUENCE</scope>
    <source>
        <strain evidence="7">SM1641</strain>
    </source>
</reference>
<dbReference type="KEGG" id="vrs:V8F66_09700"/>
<evidence type="ECO:0000256" key="1">
    <source>
        <dbReference type="ARBA" id="ARBA00004418"/>
    </source>
</evidence>
<comment type="subcellular location">
    <subcellularLocation>
        <location evidence="1">Periplasm</location>
    </subcellularLocation>
</comment>
<dbReference type="PANTHER" id="PTHR34606">
    <property type="entry name" value="BON DOMAIN-CONTAINING PROTEIN"/>
    <property type="match status" value="1"/>
</dbReference>
<dbReference type="PROSITE" id="PS50914">
    <property type="entry name" value="BON"/>
    <property type="match status" value="3"/>
</dbReference>
<dbReference type="Gene3D" id="3.30.1340.30">
    <property type="match status" value="3"/>
</dbReference>
<proteinExistence type="predicted"/>
<keyword evidence="2" id="KW-0732">Signal</keyword>
<evidence type="ECO:0000313" key="7">
    <source>
        <dbReference type="EMBL" id="XBY60724.1"/>
    </source>
</evidence>
<feature type="domain" description="BON" evidence="6">
    <location>
        <begin position="151"/>
        <end position="217"/>
    </location>
</feature>